<keyword evidence="6" id="KW-0808">Transferase</keyword>
<accession>A0A4Z0MP04</accession>
<proteinExistence type="inferred from homology"/>
<sequence>MKFGTKAIHAGVHPDPETGAIMTPIYQTSTYVQRSPGDHKGFEYSRTHNPTRTQLQDALAALDNGKHGLAFASGMAAIDCIVKLLQPGDEVISTNDLYGGSYRLFTKVFANYGIKFHFVSMHDMTQVEAVANERTKLIWVETPTNPLLNIIDIEAASAVAKKVGALLVVDNTFSTPYLQTPLDLGADMVMYSLTKYMGGHSDVVMGAIVVKDDELHERLRFLQNACGGTPGPQDCFLVLRGLKTLHVRMQRHCENGRAVAEFLKSHPKVGKVYWPGFPDHPNHEVAAKQMRSFGGMISFVLEGDRKEDAIAVLEKFELFSLAESLGGVESLSGHPATMTHASIPAEERRKAGLSDSLIRLSVGIEDAEDLIEDLKQAIG</sequence>
<evidence type="ECO:0000256" key="4">
    <source>
        <dbReference type="PIRSR" id="PIRSR001434-2"/>
    </source>
</evidence>
<feature type="modified residue" description="N6-(pyridoxal phosphate)lysine" evidence="4">
    <location>
        <position position="195"/>
    </location>
</feature>
<reference evidence="6 7" key="1">
    <citation type="submission" date="2019-04" db="EMBL/GenBank/DDBJ databases">
        <authorList>
            <person name="Feng G."/>
            <person name="Zhang J."/>
            <person name="Zhu H."/>
        </authorList>
    </citation>
    <scope>NUCLEOTIDE SEQUENCE [LARGE SCALE GENOMIC DNA]</scope>
    <source>
        <strain evidence="6 7">JCM 19491</strain>
    </source>
</reference>
<dbReference type="FunFam" id="3.40.640.10:FF:000009">
    <property type="entry name" value="Cystathionine gamma-synthase homolog"/>
    <property type="match status" value="1"/>
</dbReference>
<evidence type="ECO:0000256" key="3">
    <source>
        <dbReference type="ARBA" id="ARBA00022898"/>
    </source>
</evidence>
<dbReference type="RefSeq" id="WP_135529579.1">
    <property type="nucleotide sequence ID" value="NZ_SRKZ01000002.1"/>
</dbReference>
<name>A0A4Z0MP04_9BACT</name>
<dbReference type="PIRSF" id="PIRSF001434">
    <property type="entry name" value="CGS"/>
    <property type="match status" value="1"/>
</dbReference>
<dbReference type="GO" id="GO:0019346">
    <property type="term" value="P:transsulfuration"/>
    <property type="evidence" value="ECO:0007669"/>
    <property type="project" value="InterPro"/>
</dbReference>
<dbReference type="GO" id="GO:0030170">
    <property type="term" value="F:pyridoxal phosphate binding"/>
    <property type="evidence" value="ECO:0007669"/>
    <property type="project" value="InterPro"/>
</dbReference>
<evidence type="ECO:0000313" key="7">
    <source>
        <dbReference type="Proteomes" id="UP000298284"/>
    </source>
</evidence>
<organism evidence="6 7">
    <name type="scientific">Hymenobacter wooponensis</name>
    <dbReference type="NCBI Taxonomy" id="1525360"/>
    <lineage>
        <taxon>Bacteria</taxon>
        <taxon>Pseudomonadati</taxon>
        <taxon>Bacteroidota</taxon>
        <taxon>Cytophagia</taxon>
        <taxon>Cytophagales</taxon>
        <taxon>Hymenobacteraceae</taxon>
        <taxon>Hymenobacter</taxon>
    </lineage>
</organism>
<dbReference type="CDD" id="cd00614">
    <property type="entry name" value="CGS_like"/>
    <property type="match status" value="1"/>
</dbReference>
<dbReference type="InterPro" id="IPR015422">
    <property type="entry name" value="PyrdxlP-dep_Trfase_small"/>
</dbReference>
<dbReference type="GO" id="GO:0019343">
    <property type="term" value="P:cysteine biosynthetic process via cystathionine"/>
    <property type="evidence" value="ECO:0007669"/>
    <property type="project" value="TreeGrafter"/>
</dbReference>
<comment type="caution">
    <text evidence="6">The sequence shown here is derived from an EMBL/GenBank/DDBJ whole genome shotgun (WGS) entry which is preliminary data.</text>
</comment>
<dbReference type="AlphaFoldDB" id="A0A4Z0MP04"/>
<dbReference type="GO" id="GO:0004123">
    <property type="term" value="F:cystathionine gamma-lyase activity"/>
    <property type="evidence" value="ECO:0007669"/>
    <property type="project" value="UniProtKB-ARBA"/>
</dbReference>
<dbReference type="InterPro" id="IPR054542">
    <property type="entry name" value="Cys_met_metab_PP"/>
</dbReference>
<comment type="cofactor">
    <cofactor evidence="1 5">
        <name>pyridoxal 5'-phosphate</name>
        <dbReference type="ChEBI" id="CHEBI:597326"/>
    </cofactor>
</comment>
<dbReference type="PANTHER" id="PTHR11808:SF15">
    <property type="entry name" value="CYSTATHIONINE GAMMA-LYASE"/>
    <property type="match status" value="1"/>
</dbReference>
<keyword evidence="3 4" id="KW-0663">Pyridoxal phosphate</keyword>
<dbReference type="PROSITE" id="PS00868">
    <property type="entry name" value="CYS_MET_METAB_PP"/>
    <property type="match status" value="1"/>
</dbReference>
<dbReference type="Gene3D" id="3.40.640.10">
    <property type="entry name" value="Type I PLP-dependent aspartate aminotransferase-like (Major domain)"/>
    <property type="match status" value="1"/>
</dbReference>
<dbReference type="InterPro" id="IPR000277">
    <property type="entry name" value="Cys/Met-Metab_PyrdxlP-dep_enz"/>
</dbReference>
<evidence type="ECO:0000256" key="2">
    <source>
        <dbReference type="ARBA" id="ARBA00009077"/>
    </source>
</evidence>
<dbReference type="OrthoDB" id="634606at2"/>
<gene>
    <name evidence="6" type="ORF">EU557_06250</name>
</gene>
<dbReference type="Gene3D" id="3.90.1150.10">
    <property type="entry name" value="Aspartate Aminotransferase, domain 1"/>
    <property type="match status" value="1"/>
</dbReference>
<dbReference type="GO" id="GO:0003962">
    <property type="term" value="F:cystathionine gamma-synthase activity"/>
    <property type="evidence" value="ECO:0007669"/>
    <property type="project" value="UniProtKB-EC"/>
</dbReference>
<dbReference type="GO" id="GO:0005737">
    <property type="term" value="C:cytoplasm"/>
    <property type="evidence" value="ECO:0007669"/>
    <property type="project" value="TreeGrafter"/>
</dbReference>
<protein>
    <submittedName>
        <fullName evidence="6">Cystathionine gamma-synthase</fullName>
        <ecNumber evidence="6">2.5.1.48</ecNumber>
    </submittedName>
</protein>
<dbReference type="EC" id="2.5.1.48" evidence="6"/>
<evidence type="ECO:0000313" key="6">
    <source>
        <dbReference type="EMBL" id="TGD81169.1"/>
    </source>
</evidence>
<evidence type="ECO:0000256" key="1">
    <source>
        <dbReference type="ARBA" id="ARBA00001933"/>
    </source>
</evidence>
<dbReference type="NCBIfam" id="NF005871">
    <property type="entry name" value="PRK07811.1"/>
    <property type="match status" value="1"/>
</dbReference>
<dbReference type="FunFam" id="3.90.1150.10:FF:000008">
    <property type="entry name" value="Cystathionine gamma-synthase"/>
    <property type="match status" value="1"/>
</dbReference>
<keyword evidence="7" id="KW-1185">Reference proteome</keyword>
<dbReference type="SUPFAM" id="SSF53383">
    <property type="entry name" value="PLP-dependent transferases"/>
    <property type="match status" value="1"/>
</dbReference>
<dbReference type="InterPro" id="IPR015421">
    <property type="entry name" value="PyrdxlP-dep_Trfase_major"/>
</dbReference>
<dbReference type="Pfam" id="PF01053">
    <property type="entry name" value="Cys_Met_Meta_PP"/>
    <property type="match status" value="1"/>
</dbReference>
<dbReference type="PANTHER" id="PTHR11808">
    <property type="entry name" value="TRANS-SULFURATION ENZYME FAMILY MEMBER"/>
    <property type="match status" value="1"/>
</dbReference>
<comment type="similarity">
    <text evidence="2 5">Belongs to the trans-sulfuration enzymes family.</text>
</comment>
<evidence type="ECO:0000256" key="5">
    <source>
        <dbReference type="RuleBase" id="RU362118"/>
    </source>
</evidence>
<dbReference type="Proteomes" id="UP000298284">
    <property type="component" value="Unassembled WGS sequence"/>
</dbReference>
<dbReference type="InterPro" id="IPR015424">
    <property type="entry name" value="PyrdxlP-dep_Trfase"/>
</dbReference>
<dbReference type="EMBL" id="SRKZ01000002">
    <property type="protein sequence ID" value="TGD81169.1"/>
    <property type="molecule type" value="Genomic_DNA"/>
</dbReference>